<feature type="binding site" evidence="2">
    <location>
        <position position="104"/>
    </location>
    <ligand>
        <name>Fe cation</name>
        <dbReference type="ChEBI" id="CHEBI:24875"/>
    </ligand>
</feature>
<evidence type="ECO:0000313" key="5">
    <source>
        <dbReference type="EMBL" id="SDD87602.1"/>
    </source>
</evidence>
<sequence>MSALLSPTAQRTIVQRTRGRGHGPIVRLMSPGDLGQVLKPFVFLDLFEGDASFAGSMPIHPHSGLATVTVVTEGDLRFDDPASGEGELGYGGVEWMRAGGGVWHGKEMSAGTSARVAGFQLWLALPPELENGPVDSQYIEARAMQQSGPVTVIVGNHVGAVSPVRAPAGINYLLVTLQPGQAWTYEPPEGHEAAWLAVSHGRLVGANAVSAGEMAVFGPTGSIALQASPDRSAVFVLGSAKPHPHDLVTGIYSVHTSRQALAQGEAGIQALAQRMQARPAAQGRTAVFSG</sequence>
<dbReference type="SUPFAM" id="SSF51182">
    <property type="entry name" value="RmlC-like cupins"/>
    <property type="match status" value="1"/>
</dbReference>
<dbReference type="InterPro" id="IPR012093">
    <property type="entry name" value="Pirin"/>
</dbReference>
<dbReference type="InterPro" id="IPR011051">
    <property type="entry name" value="RmlC_Cupin_sf"/>
</dbReference>
<dbReference type="OrthoDB" id="321327at2"/>
<dbReference type="Gene3D" id="2.60.120.10">
    <property type="entry name" value="Jelly Rolls"/>
    <property type="match status" value="1"/>
</dbReference>
<dbReference type="InterPro" id="IPR014710">
    <property type="entry name" value="RmlC-like_jellyroll"/>
</dbReference>
<evidence type="ECO:0000259" key="4">
    <source>
        <dbReference type="Pfam" id="PF02678"/>
    </source>
</evidence>
<evidence type="ECO:0000256" key="3">
    <source>
        <dbReference type="RuleBase" id="RU003457"/>
    </source>
</evidence>
<accession>A0A1G6YB84</accession>
<dbReference type="AlphaFoldDB" id="A0A1G6YB84"/>
<dbReference type="GO" id="GO:0046872">
    <property type="term" value="F:metal ion binding"/>
    <property type="evidence" value="ECO:0007669"/>
    <property type="project" value="UniProtKB-KW"/>
</dbReference>
<feature type="domain" description="Pirin N-terminal" evidence="4">
    <location>
        <begin position="34"/>
        <end position="123"/>
    </location>
</feature>
<dbReference type="EMBL" id="FMZC01000010">
    <property type="protein sequence ID" value="SDD87602.1"/>
    <property type="molecule type" value="Genomic_DNA"/>
</dbReference>
<dbReference type="PIRSF" id="PIRSF006232">
    <property type="entry name" value="Pirin"/>
    <property type="match status" value="1"/>
</dbReference>
<dbReference type="STRING" id="187868.SAMN05192589_11010"/>
<evidence type="ECO:0000256" key="1">
    <source>
        <dbReference type="ARBA" id="ARBA00008416"/>
    </source>
</evidence>
<dbReference type="Proteomes" id="UP000198781">
    <property type="component" value="Unassembled WGS sequence"/>
</dbReference>
<dbReference type="PANTHER" id="PTHR13903">
    <property type="entry name" value="PIRIN-RELATED"/>
    <property type="match status" value="1"/>
</dbReference>
<keyword evidence="6" id="KW-1185">Reference proteome</keyword>
<keyword evidence="2" id="KW-0408">Iron</keyword>
<dbReference type="PANTHER" id="PTHR13903:SF8">
    <property type="entry name" value="PIRIN"/>
    <property type="match status" value="1"/>
</dbReference>
<keyword evidence="2" id="KW-0479">Metal-binding</keyword>
<name>A0A1G6YB84_9BURK</name>
<feature type="binding site" evidence="2">
    <location>
        <position position="107"/>
    </location>
    <ligand>
        <name>Fe cation</name>
        <dbReference type="ChEBI" id="CHEBI:24875"/>
    </ligand>
</feature>
<evidence type="ECO:0000256" key="2">
    <source>
        <dbReference type="PIRSR" id="PIRSR006232-1"/>
    </source>
</evidence>
<organism evidence="5 6">
    <name type="scientific">Paracidovorax valerianellae</name>
    <dbReference type="NCBI Taxonomy" id="187868"/>
    <lineage>
        <taxon>Bacteria</taxon>
        <taxon>Pseudomonadati</taxon>
        <taxon>Pseudomonadota</taxon>
        <taxon>Betaproteobacteria</taxon>
        <taxon>Burkholderiales</taxon>
        <taxon>Comamonadaceae</taxon>
        <taxon>Paracidovorax</taxon>
    </lineage>
</organism>
<protein>
    <submittedName>
        <fullName evidence="5">Redox-sensitive bicupin YhaK, pirin superfamily</fullName>
    </submittedName>
</protein>
<feature type="binding site" evidence="2">
    <location>
        <position position="62"/>
    </location>
    <ligand>
        <name>Fe cation</name>
        <dbReference type="ChEBI" id="CHEBI:24875"/>
    </ligand>
</feature>
<dbReference type="RefSeq" id="WP_092744772.1">
    <property type="nucleotide sequence ID" value="NZ_FMZC01000010.1"/>
</dbReference>
<comment type="cofactor">
    <cofactor evidence="2">
        <name>Fe cation</name>
        <dbReference type="ChEBI" id="CHEBI:24875"/>
    </cofactor>
    <text evidence="2">Binds 1 Fe cation per subunit.</text>
</comment>
<feature type="binding site" evidence="2">
    <location>
        <position position="60"/>
    </location>
    <ligand>
        <name>Fe cation</name>
        <dbReference type="ChEBI" id="CHEBI:24875"/>
    </ligand>
</feature>
<gene>
    <name evidence="5" type="ORF">SAMN05192589_11010</name>
</gene>
<reference evidence="5 6" key="1">
    <citation type="submission" date="2016-10" db="EMBL/GenBank/DDBJ databases">
        <authorList>
            <person name="de Groot N.N."/>
        </authorList>
    </citation>
    <scope>NUCLEOTIDE SEQUENCE [LARGE SCALE GENOMIC DNA]</scope>
    <source>
        <strain evidence="5 6">DSM 16619</strain>
    </source>
</reference>
<evidence type="ECO:0000313" key="6">
    <source>
        <dbReference type="Proteomes" id="UP000198781"/>
    </source>
</evidence>
<dbReference type="InterPro" id="IPR003829">
    <property type="entry name" value="Pirin_N_dom"/>
</dbReference>
<proteinExistence type="inferred from homology"/>
<comment type="similarity">
    <text evidence="1 3">Belongs to the pirin family.</text>
</comment>
<dbReference type="Pfam" id="PF02678">
    <property type="entry name" value="Pirin"/>
    <property type="match status" value="1"/>
</dbReference>